<keyword evidence="5" id="KW-0460">Magnesium</keyword>
<dbReference type="InterPro" id="IPR036736">
    <property type="entry name" value="ACP-like_sf"/>
</dbReference>
<reference evidence="7 8" key="1">
    <citation type="submission" date="2019-07" db="EMBL/GenBank/DDBJ databases">
        <title>Complete Genome Sequence of Leptotrichia goodfellowii Strain JCM 16774.</title>
        <authorList>
            <person name="Watanabe S."/>
            <person name="Cui L."/>
        </authorList>
    </citation>
    <scope>NUCLEOTIDE SEQUENCE [LARGE SCALE GENOMIC DNA]</scope>
    <source>
        <strain evidence="7 8">JCM16774</strain>
    </source>
</reference>
<sequence length="181" mass="21625">MKKSILKILKKNKIKDDEENIIVDSLEFIRLIADLEESYKIKFDDEDLIFENFSSINRIIEIIKKRKLLNYKNYLNQKIKVKVDRKLGDKHPEYGYIYSLNYGYIPNTESEDGEEIDVYILGEFDPLEEFEGVCRAIIYRIDDIENKLIVTAEDKKYSIDQIEALVEFQERFFKTEIIMEK</sequence>
<evidence type="ECO:0000256" key="3">
    <source>
        <dbReference type="ARBA" id="ARBA00022723"/>
    </source>
</evidence>
<dbReference type="SUPFAM" id="SSF47336">
    <property type="entry name" value="ACP-like"/>
    <property type="match status" value="1"/>
</dbReference>
<dbReference type="Pfam" id="PF00550">
    <property type="entry name" value="PP-binding"/>
    <property type="match status" value="1"/>
</dbReference>
<accession>A0A510JDT0</accession>
<keyword evidence="4" id="KW-0378">Hydrolase</keyword>
<evidence type="ECO:0000313" key="8">
    <source>
        <dbReference type="Proteomes" id="UP000321606"/>
    </source>
</evidence>
<evidence type="ECO:0000256" key="4">
    <source>
        <dbReference type="ARBA" id="ARBA00022801"/>
    </source>
</evidence>
<evidence type="ECO:0000256" key="2">
    <source>
        <dbReference type="ARBA" id="ARBA00012146"/>
    </source>
</evidence>
<dbReference type="OrthoDB" id="9798247at2"/>
<keyword evidence="3" id="KW-0479">Metal-binding</keyword>
<protein>
    <recommendedName>
        <fullName evidence="2">inorganic diphosphatase</fullName>
        <ecNumber evidence="2">3.6.1.1</ecNumber>
    </recommendedName>
</protein>
<dbReference type="GO" id="GO:0006796">
    <property type="term" value="P:phosphate-containing compound metabolic process"/>
    <property type="evidence" value="ECO:0007669"/>
    <property type="project" value="InterPro"/>
</dbReference>
<name>A0A510JDT0_9FUSO</name>
<dbReference type="InterPro" id="IPR009081">
    <property type="entry name" value="PP-bd_ACP"/>
</dbReference>
<dbReference type="Gene3D" id="1.10.1200.10">
    <property type="entry name" value="ACP-like"/>
    <property type="match status" value="1"/>
</dbReference>
<dbReference type="InterPro" id="IPR008162">
    <property type="entry name" value="Pyrophosphatase"/>
</dbReference>
<comment type="cofactor">
    <cofactor evidence="1">
        <name>Mg(2+)</name>
        <dbReference type="ChEBI" id="CHEBI:18420"/>
    </cofactor>
</comment>
<dbReference type="STRING" id="714315.GCA_000516535_02190"/>
<organism evidence="7 8">
    <name type="scientific">Pseudoleptotrichia goodfellowii</name>
    <dbReference type="NCBI Taxonomy" id="157692"/>
    <lineage>
        <taxon>Bacteria</taxon>
        <taxon>Fusobacteriati</taxon>
        <taxon>Fusobacteriota</taxon>
        <taxon>Fusobacteriia</taxon>
        <taxon>Fusobacteriales</taxon>
        <taxon>Leptotrichiaceae</taxon>
        <taxon>Pseudoleptotrichia</taxon>
    </lineage>
</organism>
<gene>
    <name evidence="7" type="ORF">JCM16774_2195</name>
</gene>
<evidence type="ECO:0000256" key="5">
    <source>
        <dbReference type="ARBA" id="ARBA00022842"/>
    </source>
</evidence>
<proteinExistence type="predicted"/>
<dbReference type="KEGG" id="lgo:JCM16774_2195"/>
<dbReference type="AlphaFoldDB" id="A0A510JDT0"/>
<dbReference type="RefSeq" id="WP_081724211.1">
    <property type="nucleotide sequence ID" value="NZ_AP019822.1"/>
</dbReference>
<evidence type="ECO:0000256" key="1">
    <source>
        <dbReference type="ARBA" id="ARBA00001946"/>
    </source>
</evidence>
<dbReference type="EMBL" id="AP019822">
    <property type="protein sequence ID" value="BBM37236.1"/>
    <property type="molecule type" value="Genomic_DNA"/>
</dbReference>
<dbReference type="GO" id="GO:0004427">
    <property type="term" value="F:inorganic diphosphate phosphatase activity"/>
    <property type="evidence" value="ECO:0007669"/>
    <property type="project" value="UniProtKB-EC"/>
</dbReference>
<dbReference type="PROSITE" id="PS50075">
    <property type="entry name" value="CARRIER"/>
    <property type="match status" value="1"/>
</dbReference>
<dbReference type="Pfam" id="PF00719">
    <property type="entry name" value="Pyrophosphatase"/>
    <property type="match status" value="1"/>
</dbReference>
<dbReference type="InterPro" id="IPR036649">
    <property type="entry name" value="Pyrophosphatase_sf"/>
</dbReference>
<evidence type="ECO:0000259" key="6">
    <source>
        <dbReference type="PROSITE" id="PS50075"/>
    </source>
</evidence>
<feature type="domain" description="Carrier" evidence="6">
    <location>
        <begin position="1"/>
        <end position="67"/>
    </location>
</feature>
<dbReference type="GO" id="GO:0000287">
    <property type="term" value="F:magnesium ion binding"/>
    <property type="evidence" value="ECO:0007669"/>
    <property type="project" value="InterPro"/>
</dbReference>
<evidence type="ECO:0000313" key="7">
    <source>
        <dbReference type="EMBL" id="BBM37236.1"/>
    </source>
</evidence>
<dbReference type="SUPFAM" id="SSF50324">
    <property type="entry name" value="Inorganic pyrophosphatase"/>
    <property type="match status" value="1"/>
</dbReference>
<dbReference type="GO" id="GO:0005737">
    <property type="term" value="C:cytoplasm"/>
    <property type="evidence" value="ECO:0007669"/>
    <property type="project" value="InterPro"/>
</dbReference>
<dbReference type="Proteomes" id="UP000321606">
    <property type="component" value="Chromosome"/>
</dbReference>
<dbReference type="EC" id="3.6.1.1" evidence="2"/>